<evidence type="ECO:0000313" key="1">
    <source>
        <dbReference type="EMBL" id="JAH93139.1"/>
    </source>
</evidence>
<accession>A0A0E9WRT0</accession>
<dbReference type="EMBL" id="GBXM01015438">
    <property type="protein sequence ID" value="JAH93139.1"/>
    <property type="molecule type" value="Transcribed_RNA"/>
</dbReference>
<reference evidence="1" key="1">
    <citation type="submission" date="2014-11" db="EMBL/GenBank/DDBJ databases">
        <authorList>
            <person name="Amaro Gonzalez C."/>
        </authorList>
    </citation>
    <scope>NUCLEOTIDE SEQUENCE</scope>
</reference>
<dbReference type="AlphaFoldDB" id="A0A0E9WRT0"/>
<organism evidence="1">
    <name type="scientific">Anguilla anguilla</name>
    <name type="common">European freshwater eel</name>
    <name type="synonym">Muraena anguilla</name>
    <dbReference type="NCBI Taxonomy" id="7936"/>
    <lineage>
        <taxon>Eukaryota</taxon>
        <taxon>Metazoa</taxon>
        <taxon>Chordata</taxon>
        <taxon>Craniata</taxon>
        <taxon>Vertebrata</taxon>
        <taxon>Euteleostomi</taxon>
        <taxon>Actinopterygii</taxon>
        <taxon>Neopterygii</taxon>
        <taxon>Teleostei</taxon>
        <taxon>Anguilliformes</taxon>
        <taxon>Anguillidae</taxon>
        <taxon>Anguilla</taxon>
    </lineage>
</organism>
<proteinExistence type="predicted"/>
<name>A0A0E9WRT0_ANGAN</name>
<reference evidence="1" key="2">
    <citation type="journal article" date="2015" name="Fish Shellfish Immunol.">
        <title>Early steps in the European eel (Anguilla anguilla)-Vibrio vulnificus interaction in the gills: Role of the RtxA13 toxin.</title>
        <authorList>
            <person name="Callol A."/>
            <person name="Pajuelo D."/>
            <person name="Ebbesson L."/>
            <person name="Teles M."/>
            <person name="MacKenzie S."/>
            <person name="Amaro C."/>
        </authorList>
    </citation>
    <scope>NUCLEOTIDE SEQUENCE</scope>
</reference>
<protein>
    <submittedName>
        <fullName evidence="1">Uncharacterized protein</fullName>
    </submittedName>
</protein>
<sequence>MNCIALAYNSNSPLGGHIWSWRAVGYVGFCYSAHSWSIKSVDYTLKLTSPGFFRSKVVADFKVKQKQAYPVGLYG</sequence>